<reference evidence="2" key="1">
    <citation type="journal article" date="2020" name="mSystems">
        <title>Genome- and Community-Level Interaction Insights into Carbon Utilization and Element Cycling Functions of Hydrothermarchaeota in Hydrothermal Sediment.</title>
        <authorList>
            <person name="Zhou Z."/>
            <person name="Liu Y."/>
            <person name="Xu W."/>
            <person name="Pan J."/>
            <person name="Luo Z.H."/>
            <person name="Li M."/>
        </authorList>
    </citation>
    <scope>NUCLEOTIDE SEQUENCE [LARGE SCALE GENOMIC DNA]</scope>
    <source>
        <strain evidence="2">SpSt-468</strain>
    </source>
</reference>
<dbReference type="SUPFAM" id="SSF82861">
    <property type="entry name" value="Mechanosensitive channel protein MscS (YggB), transmembrane region"/>
    <property type="match status" value="1"/>
</dbReference>
<dbReference type="AlphaFoldDB" id="A0A7C3J1S0"/>
<keyword evidence="1" id="KW-0472">Membrane</keyword>
<dbReference type="InterPro" id="IPR008910">
    <property type="entry name" value="MSC_TM_helix"/>
</dbReference>
<gene>
    <name evidence="2" type="ORF">ENS19_01900</name>
</gene>
<dbReference type="GO" id="GO:0016020">
    <property type="term" value="C:membrane"/>
    <property type="evidence" value="ECO:0007669"/>
    <property type="project" value="InterPro"/>
</dbReference>
<dbReference type="Gene3D" id="1.10.287.1260">
    <property type="match status" value="2"/>
</dbReference>
<proteinExistence type="predicted"/>
<evidence type="ECO:0000313" key="2">
    <source>
        <dbReference type="EMBL" id="HFK20015.1"/>
    </source>
</evidence>
<feature type="transmembrane region" description="Helical" evidence="1">
    <location>
        <begin position="196"/>
        <end position="216"/>
    </location>
</feature>
<name>A0A7C3J1S0_9CREN</name>
<sequence>MFPSGEMMILALQAIDFSSLLEQLYYIAYKAIIFALIIFAGWIIGRVVGELVGRIVKRLGGDPLVRNMAIGRAIVKSGMTIPGFFKGIAKWAIYLAALLFALQSLEMATISEPVQAILSMMPRIVGAILIFVVGAIIADGIGELAKRSFTPEQRQVFYIDLLGNSLKVLLYFIVITITLSEVGIDVTILYVVAQAFAWGFAIFMGIFAGIIAAWLLKDKFKELVGP</sequence>
<protein>
    <recommendedName>
        <fullName evidence="3">Mechanosensitive ion channel</fullName>
    </recommendedName>
</protein>
<feature type="transmembrane region" description="Helical" evidence="1">
    <location>
        <begin position="168"/>
        <end position="190"/>
    </location>
</feature>
<organism evidence="2">
    <name type="scientific">Candidatus Methanomethylicus mesodigestus</name>
    <dbReference type="NCBI Taxonomy" id="1867258"/>
    <lineage>
        <taxon>Archaea</taxon>
        <taxon>Thermoproteota</taxon>
        <taxon>Methanosuratincolia</taxon>
        <taxon>Candidatus Methanomethylicales</taxon>
        <taxon>Candidatus Methanomethylicaceae</taxon>
        <taxon>Candidatus Methanomethylicus</taxon>
    </lineage>
</organism>
<comment type="caution">
    <text evidence="2">The sequence shown here is derived from an EMBL/GenBank/DDBJ whole genome shotgun (WGS) entry which is preliminary data.</text>
</comment>
<dbReference type="Pfam" id="PF05552">
    <property type="entry name" value="MS_channel_1st_1"/>
    <property type="match status" value="2"/>
</dbReference>
<dbReference type="EMBL" id="DSTX01000002">
    <property type="protein sequence ID" value="HFK20015.1"/>
    <property type="molecule type" value="Genomic_DNA"/>
</dbReference>
<feature type="transmembrane region" description="Helical" evidence="1">
    <location>
        <begin position="27"/>
        <end position="48"/>
    </location>
</feature>
<dbReference type="InterPro" id="IPR011014">
    <property type="entry name" value="MscS_channel_TM-2"/>
</dbReference>
<keyword evidence="1" id="KW-1133">Transmembrane helix</keyword>
<keyword evidence="1" id="KW-0812">Transmembrane</keyword>
<evidence type="ECO:0000256" key="1">
    <source>
        <dbReference type="SAM" id="Phobius"/>
    </source>
</evidence>
<accession>A0A7C3J1S0</accession>
<feature type="transmembrane region" description="Helical" evidence="1">
    <location>
        <begin position="116"/>
        <end position="138"/>
    </location>
</feature>
<evidence type="ECO:0008006" key="3">
    <source>
        <dbReference type="Google" id="ProtNLM"/>
    </source>
</evidence>
<feature type="transmembrane region" description="Helical" evidence="1">
    <location>
        <begin position="91"/>
        <end position="110"/>
    </location>
</feature>